<keyword evidence="7" id="KW-1185">Reference proteome</keyword>
<proteinExistence type="predicted"/>
<keyword evidence="4" id="KW-0862">Zinc</keyword>
<dbReference type="Proteomes" id="UP000018144">
    <property type="component" value="Unassembled WGS sequence"/>
</dbReference>
<reference evidence="6 7" key="1">
    <citation type="journal article" date="2013" name="PLoS Genet.">
        <title>The genome and development-dependent transcriptomes of Pyronema confluens: a window into fungal evolution.</title>
        <authorList>
            <person name="Traeger S."/>
            <person name="Altegoer F."/>
            <person name="Freitag M."/>
            <person name="Gabaldon T."/>
            <person name="Kempken F."/>
            <person name="Kumar A."/>
            <person name="Marcet-Houben M."/>
            <person name="Poggeler S."/>
            <person name="Stajich J.E."/>
            <person name="Nowrousian M."/>
        </authorList>
    </citation>
    <scope>NUCLEOTIDE SEQUENCE [LARGE SCALE GENOMIC DNA]</scope>
    <source>
        <strain evidence="7">CBS 100304</strain>
        <tissue evidence="6">Vegetative mycelium</tissue>
    </source>
</reference>
<keyword evidence="2" id="KW-0479">Metal-binding</keyword>
<evidence type="ECO:0000313" key="6">
    <source>
        <dbReference type="EMBL" id="CCX07090.1"/>
    </source>
</evidence>
<dbReference type="PANTHER" id="PTHR11271:SF6">
    <property type="entry name" value="GUANINE DEAMINASE"/>
    <property type="match status" value="1"/>
</dbReference>
<gene>
    <name evidence="6" type="ORF">PCON_06677</name>
</gene>
<dbReference type="GO" id="GO:0008892">
    <property type="term" value="F:guanine deaminase activity"/>
    <property type="evidence" value="ECO:0007669"/>
    <property type="project" value="TreeGrafter"/>
</dbReference>
<dbReference type="InterPro" id="IPR051607">
    <property type="entry name" value="Metallo-dep_hydrolases"/>
</dbReference>
<dbReference type="InterPro" id="IPR032466">
    <property type="entry name" value="Metal_Hydrolase"/>
</dbReference>
<dbReference type="GO" id="GO:0046098">
    <property type="term" value="P:guanine metabolic process"/>
    <property type="evidence" value="ECO:0007669"/>
    <property type="project" value="TreeGrafter"/>
</dbReference>
<evidence type="ECO:0000256" key="1">
    <source>
        <dbReference type="ARBA" id="ARBA00001947"/>
    </source>
</evidence>
<dbReference type="GO" id="GO:0005829">
    <property type="term" value="C:cytosol"/>
    <property type="evidence" value="ECO:0007669"/>
    <property type="project" value="TreeGrafter"/>
</dbReference>
<dbReference type="SUPFAM" id="SSF51338">
    <property type="entry name" value="Composite domain of metallo-dependent hydrolases"/>
    <property type="match status" value="1"/>
</dbReference>
<evidence type="ECO:0000256" key="3">
    <source>
        <dbReference type="ARBA" id="ARBA00022801"/>
    </source>
</evidence>
<dbReference type="eggNOG" id="KOG3968">
    <property type="taxonomic scope" value="Eukaryota"/>
</dbReference>
<dbReference type="AlphaFoldDB" id="U4KZG0"/>
<sequence>MSKIHYPASEANGTESATTGKLHIIGTFIDAPSCDILRVRENTMIIVDLESGLIESIEEAPKVEGNRPAEVNNGMMAYVPGFVDCHIHAAQFLQLGTKTDVPLMEWLNKYTFPAESAFSDDAHASKVYDSVVRSTLRTGTTTACYFGSNYTSSTLLLGQLCHHYGQRALVGKVCSDQLVPDNYIETKNQSVEDTKRFIESFEAIPGDLVKPIITPRFVPTCSKDLLDKLGELAKIHDCHVQTHAAEIASLHPDLKRDIPILNSSNLLRGTGKTILAHCTHLLDPELQFISDKASVIACPLSNLLFARAVVPVKRYMKHGVQVALGTDVAGGWSSSMLDSIRMATVASGVHGMQPPVDRTRNPEDHVLQESKEEEERFGFVMAFHLGTAAGGKALGLDTGVFERGMKWDALKVELVGDEERERLPMMKEMGWRDMVERWICQGGGERGIREVWVDGNLVMERR</sequence>
<dbReference type="InterPro" id="IPR006680">
    <property type="entry name" value="Amidohydro-rel"/>
</dbReference>
<accession>U4KZG0</accession>
<evidence type="ECO:0000313" key="7">
    <source>
        <dbReference type="Proteomes" id="UP000018144"/>
    </source>
</evidence>
<dbReference type="STRING" id="1076935.U4KZG0"/>
<protein>
    <submittedName>
        <fullName evidence="6">Similar to Guanine deaminase acc. no. Q9R111</fullName>
    </submittedName>
</protein>
<evidence type="ECO:0000256" key="2">
    <source>
        <dbReference type="ARBA" id="ARBA00022723"/>
    </source>
</evidence>
<name>U4KZG0_PYROM</name>
<evidence type="ECO:0000259" key="5">
    <source>
        <dbReference type="Pfam" id="PF01979"/>
    </source>
</evidence>
<keyword evidence="3" id="KW-0378">Hydrolase</keyword>
<evidence type="ECO:0000256" key="4">
    <source>
        <dbReference type="ARBA" id="ARBA00022833"/>
    </source>
</evidence>
<dbReference type="PANTHER" id="PTHR11271">
    <property type="entry name" value="GUANINE DEAMINASE"/>
    <property type="match status" value="1"/>
</dbReference>
<dbReference type="GO" id="GO:0008270">
    <property type="term" value="F:zinc ion binding"/>
    <property type="evidence" value="ECO:0007669"/>
    <property type="project" value="TreeGrafter"/>
</dbReference>
<dbReference type="Gene3D" id="2.30.40.10">
    <property type="entry name" value="Urease, subunit C, domain 1"/>
    <property type="match status" value="1"/>
</dbReference>
<dbReference type="OrthoDB" id="194468at2759"/>
<comment type="cofactor">
    <cofactor evidence="1">
        <name>Zn(2+)</name>
        <dbReference type="ChEBI" id="CHEBI:29105"/>
    </cofactor>
</comment>
<dbReference type="OMA" id="INDHYFF"/>
<dbReference type="EMBL" id="HF935332">
    <property type="protein sequence ID" value="CCX07090.1"/>
    <property type="molecule type" value="Genomic_DNA"/>
</dbReference>
<dbReference type="Pfam" id="PF01979">
    <property type="entry name" value="Amidohydro_1"/>
    <property type="match status" value="1"/>
</dbReference>
<organism evidence="6 7">
    <name type="scientific">Pyronema omphalodes (strain CBS 100304)</name>
    <name type="common">Pyronema confluens</name>
    <dbReference type="NCBI Taxonomy" id="1076935"/>
    <lineage>
        <taxon>Eukaryota</taxon>
        <taxon>Fungi</taxon>
        <taxon>Dikarya</taxon>
        <taxon>Ascomycota</taxon>
        <taxon>Pezizomycotina</taxon>
        <taxon>Pezizomycetes</taxon>
        <taxon>Pezizales</taxon>
        <taxon>Pyronemataceae</taxon>
        <taxon>Pyronema</taxon>
    </lineage>
</organism>
<dbReference type="InterPro" id="IPR011059">
    <property type="entry name" value="Metal-dep_hydrolase_composite"/>
</dbReference>
<dbReference type="Gene3D" id="3.20.20.140">
    <property type="entry name" value="Metal-dependent hydrolases"/>
    <property type="match status" value="1"/>
</dbReference>
<feature type="domain" description="Amidohydrolase-related" evidence="5">
    <location>
        <begin position="79"/>
        <end position="437"/>
    </location>
</feature>
<dbReference type="SUPFAM" id="SSF51556">
    <property type="entry name" value="Metallo-dependent hydrolases"/>
    <property type="match status" value="1"/>
</dbReference>